<dbReference type="AlphaFoldDB" id="A0A0R2RFP3"/>
<evidence type="ECO:0000256" key="1">
    <source>
        <dbReference type="SAM" id="MobiDB-lite"/>
    </source>
</evidence>
<name>A0A0R2RFP3_9BACT</name>
<reference evidence="2 3" key="1">
    <citation type="submission" date="2015-10" db="EMBL/GenBank/DDBJ databases">
        <title>Metagenome-Assembled Genomes uncover a global brackish microbiome.</title>
        <authorList>
            <person name="Hugerth L.W."/>
            <person name="Larsson J."/>
            <person name="Alneberg J."/>
            <person name="Lindh M.V."/>
            <person name="Legrand C."/>
            <person name="Pinhassi J."/>
            <person name="Andersson A.F."/>
        </authorList>
    </citation>
    <scope>NUCLEOTIDE SEQUENCE [LARGE SCALE GENOMIC DNA]</scope>
    <source>
        <strain evidence="2">BACL18 MAG-120507-bin52</strain>
    </source>
</reference>
<dbReference type="Proteomes" id="UP000051269">
    <property type="component" value="Unassembled WGS sequence"/>
</dbReference>
<comment type="caution">
    <text evidence="2">The sequence shown here is derived from an EMBL/GenBank/DDBJ whole genome shotgun (WGS) entry which is preliminary data.</text>
</comment>
<evidence type="ECO:0000313" key="3">
    <source>
        <dbReference type="Proteomes" id="UP000051269"/>
    </source>
</evidence>
<feature type="compositionally biased region" description="Basic and acidic residues" evidence="1">
    <location>
        <begin position="15"/>
        <end position="26"/>
    </location>
</feature>
<proteinExistence type="predicted"/>
<feature type="region of interest" description="Disordered" evidence="1">
    <location>
        <begin position="1"/>
        <end position="26"/>
    </location>
</feature>
<accession>A0A0R2RFP3</accession>
<organism evidence="2 3">
    <name type="scientific">Verrucomicrobia subdivision 6 bacterium BACL9 MAG-120507-bin52</name>
    <dbReference type="NCBI Taxonomy" id="1655590"/>
    <lineage>
        <taxon>Bacteria</taxon>
        <taxon>Pseudomonadati</taxon>
        <taxon>Verrucomicrobiota</taxon>
        <taxon>Verrucomicrobiia</taxon>
        <taxon>Verrucomicrobiales</taxon>
        <taxon>Verrucomicrobia subdivision 6</taxon>
    </lineage>
</organism>
<evidence type="ECO:0000313" key="2">
    <source>
        <dbReference type="EMBL" id="KRO61110.1"/>
    </source>
</evidence>
<gene>
    <name evidence="2" type="ORF">ABR82_06220</name>
</gene>
<sequence>MSAGDDEITGFVKEPTTEEFRQRDEGDAVGEDCFKFRVAAGEGVTHDSEVGFGGEILFGIAFMKGDALIAQEIGHGGVDGLVGAGDLKADFAEHGRDRAHARAGNAEEVKVFQVGAIEHGISNRMEERMGGVERKP</sequence>
<dbReference type="EMBL" id="LIBO01000248">
    <property type="protein sequence ID" value="KRO61110.1"/>
    <property type="molecule type" value="Genomic_DNA"/>
</dbReference>
<protein>
    <submittedName>
        <fullName evidence="2">Uncharacterized protein</fullName>
    </submittedName>
</protein>